<reference evidence="1" key="2">
    <citation type="journal article" date="2021" name="Microbiome">
        <title>Successional dynamics and alternative stable states in a saline activated sludge microbial community over 9 years.</title>
        <authorList>
            <person name="Wang Y."/>
            <person name="Ye J."/>
            <person name="Ju F."/>
            <person name="Liu L."/>
            <person name="Boyd J.A."/>
            <person name="Deng Y."/>
            <person name="Parks D.H."/>
            <person name="Jiang X."/>
            <person name="Yin X."/>
            <person name="Woodcroft B.J."/>
            <person name="Tyson G.W."/>
            <person name="Hugenholtz P."/>
            <person name="Polz M.F."/>
            <person name="Zhang T."/>
        </authorList>
    </citation>
    <scope>NUCLEOTIDE SEQUENCE</scope>
    <source>
        <strain evidence="1">HKST-UBA02</strain>
    </source>
</reference>
<proteinExistence type="predicted"/>
<dbReference type="Proteomes" id="UP000739538">
    <property type="component" value="Unassembled WGS sequence"/>
</dbReference>
<protein>
    <submittedName>
        <fullName evidence="1">DUF523 domain-containing protein</fullName>
    </submittedName>
</protein>
<name>A0A956NC92_UNCEI</name>
<organism evidence="1 2">
    <name type="scientific">Eiseniibacteriota bacterium</name>
    <dbReference type="NCBI Taxonomy" id="2212470"/>
    <lineage>
        <taxon>Bacteria</taxon>
        <taxon>Candidatus Eiseniibacteriota</taxon>
    </lineage>
</organism>
<dbReference type="PANTHER" id="PTHR30087">
    <property type="entry name" value="INNER MEMBRANE PROTEIN"/>
    <property type="match status" value="1"/>
</dbReference>
<accession>A0A956NC92</accession>
<dbReference type="PANTHER" id="PTHR30087:SF0">
    <property type="entry name" value="INNER MEMBRANE PROTEIN"/>
    <property type="match status" value="1"/>
</dbReference>
<evidence type="ECO:0000313" key="2">
    <source>
        <dbReference type="Proteomes" id="UP000739538"/>
    </source>
</evidence>
<sequence length="247" mass="27502">MTFASIDHLVGSGTPASRPRVAVSSCLLGINVRYDGGHRREAFVADVLGPRVDWIRVCPEVEIGLGTPRDPIDLHATGDPRRPKLLHGDRDLTSRMRSFALGRIAELRAREIDGYILKARSPSCGLAHARLVRPDGYVERVGTGIFAQALKESWPELPMFDETDLDIPLVGLARAEWIFVMHRFRVGATDPEGLMRFHGEHEERIGLRDRGALPELRSVLASAGEPSERIRQYARRLSRAFASIPAR</sequence>
<evidence type="ECO:0000313" key="1">
    <source>
        <dbReference type="EMBL" id="MCA9756512.1"/>
    </source>
</evidence>
<reference evidence="1" key="1">
    <citation type="submission" date="2020-04" db="EMBL/GenBank/DDBJ databases">
        <authorList>
            <person name="Zhang T."/>
        </authorList>
    </citation>
    <scope>NUCLEOTIDE SEQUENCE</scope>
    <source>
        <strain evidence="1">HKST-UBA02</strain>
    </source>
</reference>
<gene>
    <name evidence="1" type="ORF">KDA27_11975</name>
</gene>
<dbReference type="Pfam" id="PF04463">
    <property type="entry name" value="2-thiour_desulf"/>
    <property type="match status" value="1"/>
</dbReference>
<dbReference type="AlphaFoldDB" id="A0A956NC92"/>
<dbReference type="InterPro" id="IPR007553">
    <property type="entry name" value="2-thiour_desulf"/>
</dbReference>
<dbReference type="EMBL" id="JAGQHS010000056">
    <property type="protein sequence ID" value="MCA9756512.1"/>
    <property type="molecule type" value="Genomic_DNA"/>
</dbReference>
<comment type="caution">
    <text evidence="1">The sequence shown here is derived from an EMBL/GenBank/DDBJ whole genome shotgun (WGS) entry which is preliminary data.</text>
</comment>